<protein>
    <submittedName>
        <fullName evidence="4">Calcium-binding protein</fullName>
    </submittedName>
</protein>
<keyword evidence="5" id="KW-1185">Reference proteome</keyword>
<dbReference type="RefSeq" id="WP_202055139.1">
    <property type="nucleotide sequence ID" value="NZ_JAEQMY010000001.1"/>
</dbReference>
<dbReference type="GO" id="GO:0005576">
    <property type="term" value="C:extracellular region"/>
    <property type="evidence" value="ECO:0007669"/>
    <property type="project" value="UniProtKB-SubCell"/>
</dbReference>
<feature type="compositionally biased region" description="Low complexity" evidence="3">
    <location>
        <begin position="20"/>
        <end position="32"/>
    </location>
</feature>
<gene>
    <name evidence="4" type="ORF">JKG68_00540</name>
</gene>
<proteinExistence type="predicted"/>
<organism evidence="4 5">
    <name type="scientific">Microvirga aerilata</name>
    <dbReference type="NCBI Taxonomy" id="670292"/>
    <lineage>
        <taxon>Bacteria</taxon>
        <taxon>Pseudomonadati</taxon>
        <taxon>Pseudomonadota</taxon>
        <taxon>Alphaproteobacteria</taxon>
        <taxon>Hyphomicrobiales</taxon>
        <taxon>Methylobacteriaceae</taxon>
        <taxon>Microvirga</taxon>
    </lineage>
</organism>
<feature type="region of interest" description="Disordered" evidence="3">
    <location>
        <begin position="1"/>
        <end position="62"/>
    </location>
</feature>
<feature type="compositionally biased region" description="Polar residues" evidence="3">
    <location>
        <begin position="1"/>
        <end position="10"/>
    </location>
</feature>
<dbReference type="InterPro" id="IPR018511">
    <property type="entry name" value="Hemolysin-typ_Ca-bd_CS"/>
</dbReference>
<dbReference type="SUPFAM" id="SSF51120">
    <property type="entry name" value="beta-Roll"/>
    <property type="match status" value="3"/>
</dbReference>
<dbReference type="PANTHER" id="PTHR38340">
    <property type="entry name" value="S-LAYER PROTEIN"/>
    <property type="match status" value="1"/>
</dbReference>
<dbReference type="Pfam" id="PF00353">
    <property type="entry name" value="HemolysinCabind"/>
    <property type="match status" value="4"/>
</dbReference>
<sequence length="407" mass="42575">MAVRTGTNRSEVLRGTRSSDTLNGLGGDDTLLGGRGNDQLNGSTGDDFLRGGPGRDRLNGGIGDDLADYRDAETSVTVNLVNRALNTGEARGDTFISIERVRGGRFDDVLTGNSRDNVLEGVAGADILNGRGGFDFARYKSALEGVTANLENPLGNTGHAAGDTYFSIEGLQGSDFNDTLVGNSVGNTLIGGRGADALDGRDGFDFARYDVSDGGRTGVRANLIDAGLNTGDAAGDTYASIEGLIGTRLADVLTGNDVANSLVGQAGNDRLAGNLGNDTINGGSGNDRIDGGYGNDRLTGESGRDLFIFSSTLNAAENVDRIRSFSVRDDTIRLDDAIFTEAGSTGVLRAAAFYRGSSAHDANDRIIYNRSTGAVYYDPDGTGAQEQVQFAQLSSRLGLKNTDFQIF</sequence>
<evidence type="ECO:0000256" key="3">
    <source>
        <dbReference type="SAM" id="MobiDB-lite"/>
    </source>
</evidence>
<name>A0A937CZZ2_9HYPH</name>
<dbReference type="Proteomes" id="UP000605848">
    <property type="component" value="Unassembled WGS sequence"/>
</dbReference>
<dbReference type="InterPro" id="IPR001343">
    <property type="entry name" value="Hemolysn_Ca-bd"/>
</dbReference>
<evidence type="ECO:0000313" key="5">
    <source>
        <dbReference type="Proteomes" id="UP000605848"/>
    </source>
</evidence>
<dbReference type="InterPro" id="IPR050557">
    <property type="entry name" value="RTX_toxin/Mannuronan_C5-epim"/>
</dbReference>
<keyword evidence="2" id="KW-0964">Secreted</keyword>
<evidence type="ECO:0000313" key="4">
    <source>
        <dbReference type="EMBL" id="MBL0402450.1"/>
    </source>
</evidence>
<dbReference type="EMBL" id="JAEQMY010000001">
    <property type="protein sequence ID" value="MBL0402450.1"/>
    <property type="molecule type" value="Genomic_DNA"/>
</dbReference>
<reference evidence="4" key="1">
    <citation type="submission" date="2021-01" db="EMBL/GenBank/DDBJ databases">
        <title>Microvirga sp.</title>
        <authorList>
            <person name="Kim M.K."/>
        </authorList>
    </citation>
    <scope>NUCLEOTIDE SEQUENCE</scope>
    <source>
        <strain evidence="4">5420S-16</strain>
    </source>
</reference>
<dbReference type="PANTHER" id="PTHR38340:SF1">
    <property type="entry name" value="S-LAYER PROTEIN"/>
    <property type="match status" value="1"/>
</dbReference>
<accession>A0A937CZZ2</accession>
<dbReference type="GO" id="GO:0005509">
    <property type="term" value="F:calcium ion binding"/>
    <property type="evidence" value="ECO:0007669"/>
    <property type="project" value="InterPro"/>
</dbReference>
<evidence type="ECO:0000256" key="1">
    <source>
        <dbReference type="ARBA" id="ARBA00004613"/>
    </source>
</evidence>
<evidence type="ECO:0000256" key="2">
    <source>
        <dbReference type="ARBA" id="ARBA00022525"/>
    </source>
</evidence>
<dbReference type="PROSITE" id="PS00330">
    <property type="entry name" value="HEMOLYSIN_CALCIUM"/>
    <property type="match status" value="4"/>
</dbReference>
<dbReference type="PRINTS" id="PR00313">
    <property type="entry name" value="CABNDNGRPT"/>
</dbReference>
<comment type="subcellular location">
    <subcellularLocation>
        <location evidence="1">Secreted</location>
    </subcellularLocation>
</comment>
<comment type="caution">
    <text evidence="4">The sequence shown here is derived from an EMBL/GenBank/DDBJ whole genome shotgun (WGS) entry which is preliminary data.</text>
</comment>
<dbReference type="AlphaFoldDB" id="A0A937CZZ2"/>
<feature type="compositionally biased region" description="Basic and acidic residues" evidence="3">
    <location>
        <begin position="47"/>
        <end position="58"/>
    </location>
</feature>
<dbReference type="InterPro" id="IPR011049">
    <property type="entry name" value="Serralysin-like_metalloprot_C"/>
</dbReference>
<dbReference type="Gene3D" id="2.150.10.10">
    <property type="entry name" value="Serralysin-like metalloprotease, C-terminal"/>
    <property type="match status" value="4"/>
</dbReference>